<proteinExistence type="predicted"/>
<name>A0A8S5PC04_9CAUD</name>
<sequence>MKINRCFNRYNNHFLTPVKFVSMIKVYAVDYWREVNLFSIPII</sequence>
<keyword evidence="1" id="KW-0540">Nuclease</keyword>
<evidence type="ECO:0000313" key="1">
    <source>
        <dbReference type="EMBL" id="DAE04208.1"/>
    </source>
</evidence>
<reference evidence="1" key="1">
    <citation type="journal article" date="2021" name="Proc. Natl. Acad. Sci. U.S.A.">
        <title>A Catalog of Tens of Thousands of Viruses from Human Metagenomes Reveals Hidden Associations with Chronic Diseases.</title>
        <authorList>
            <person name="Tisza M.J."/>
            <person name="Buck C.B."/>
        </authorList>
    </citation>
    <scope>NUCLEOTIDE SEQUENCE</scope>
    <source>
        <strain evidence="1">CtmpG14</strain>
    </source>
</reference>
<dbReference type="GO" id="GO:0004519">
    <property type="term" value="F:endonuclease activity"/>
    <property type="evidence" value="ECO:0007669"/>
    <property type="project" value="UniProtKB-KW"/>
</dbReference>
<keyword evidence="1" id="KW-0255">Endonuclease</keyword>
<organism evidence="1">
    <name type="scientific">Siphoviridae sp. ctmpG14</name>
    <dbReference type="NCBI Taxonomy" id="2825654"/>
    <lineage>
        <taxon>Viruses</taxon>
        <taxon>Duplodnaviria</taxon>
        <taxon>Heunggongvirae</taxon>
        <taxon>Uroviricota</taxon>
        <taxon>Caudoviricetes</taxon>
    </lineage>
</organism>
<keyword evidence="1" id="KW-0378">Hydrolase</keyword>
<dbReference type="EMBL" id="BK015384">
    <property type="protein sequence ID" value="DAE04208.1"/>
    <property type="molecule type" value="Genomic_DNA"/>
</dbReference>
<protein>
    <submittedName>
        <fullName evidence="1">Topo homolgy domain in CRISPR-associated endonuclease Cas9</fullName>
    </submittedName>
</protein>
<accession>A0A8S5PC04</accession>